<accession>A0A1I5DFB4</accession>
<sequence length="207" mass="24316">MEIKDINKYRRTLFHETGHYIARKLNLSIYSKGAGVNEMYLKEEKYAKNGLNYSGGTTAKIPVSYVDEGFIKDVPNYIAVLIYGCIIQVLYQRNFENRNFRDCFSLDNSSQGQSDMDFFTRIGEEFTGSKRLELVEYIENEYLDLIQENYKELEKLVGKETFILKQEGLKYLLNLEQIDQLLEGFLQSHAEYYKKFIQKIIEIKNEG</sequence>
<gene>
    <name evidence="1" type="ORF">SAMN05660413_03311</name>
</gene>
<protein>
    <submittedName>
        <fullName evidence="1">Uncharacterized protein</fullName>
    </submittedName>
</protein>
<keyword evidence="2" id="KW-1185">Reference proteome</keyword>
<dbReference type="STRING" id="287099.SAMN05660413_03311"/>
<reference evidence="1 2" key="1">
    <citation type="submission" date="2016-10" db="EMBL/GenBank/DDBJ databases">
        <authorList>
            <person name="de Groot N.N."/>
        </authorList>
    </citation>
    <scope>NUCLEOTIDE SEQUENCE [LARGE SCALE GENOMIC DNA]</scope>
    <source>
        <strain evidence="1 2">DSM 17794</strain>
    </source>
</reference>
<evidence type="ECO:0000313" key="2">
    <source>
        <dbReference type="Proteomes" id="UP000199153"/>
    </source>
</evidence>
<dbReference type="Proteomes" id="UP000199153">
    <property type="component" value="Unassembled WGS sequence"/>
</dbReference>
<organism evidence="1 2">
    <name type="scientific">Salegentibacter flavus</name>
    <dbReference type="NCBI Taxonomy" id="287099"/>
    <lineage>
        <taxon>Bacteria</taxon>
        <taxon>Pseudomonadati</taxon>
        <taxon>Bacteroidota</taxon>
        <taxon>Flavobacteriia</taxon>
        <taxon>Flavobacteriales</taxon>
        <taxon>Flavobacteriaceae</taxon>
        <taxon>Salegentibacter</taxon>
    </lineage>
</organism>
<dbReference type="RefSeq" id="WP_093411572.1">
    <property type="nucleotide sequence ID" value="NZ_FOVL01000035.1"/>
</dbReference>
<evidence type="ECO:0000313" key="1">
    <source>
        <dbReference type="EMBL" id="SFN97836.1"/>
    </source>
</evidence>
<dbReference type="EMBL" id="FOVL01000035">
    <property type="protein sequence ID" value="SFN97836.1"/>
    <property type="molecule type" value="Genomic_DNA"/>
</dbReference>
<name>A0A1I5DFB4_9FLAO</name>
<proteinExistence type="predicted"/>
<dbReference type="AlphaFoldDB" id="A0A1I5DFB4"/>